<comment type="caution">
    <text evidence="2">The sequence shown here is derived from an EMBL/GenBank/DDBJ whole genome shotgun (WGS) entry which is preliminary data.</text>
</comment>
<protein>
    <submittedName>
        <fullName evidence="2">Fumarate reductase subunit C</fullName>
    </submittedName>
</protein>
<accession>A0A841EQN7</accession>
<keyword evidence="1" id="KW-1133">Transmembrane helix</keyword>
<dbReference type="AlphaFoldDB" id="A0A841EQN7"/>
<keyword evidence="1" id="KW-0812">Transmembrane</keyword>
<reference evidence="2 3" key="1">
    <citation type="submission" date="2020-08" db="EMBL/GenBank/DDBJ databases">
        <title>Functional genomics of gut bacteria from endangered species of beetles.</title>
        <authorList>
            <person name="Carlos-Shanley C."/>
        </authorList>
    </citation>
    <scope>NUCLEOTIDE SEQUENCE [LARGE SCALE GENOMIC DNA]</scope>
    <source>
        <strain evidence="2 3">S00070</strain>
    </source>
</reference>
<dbReference type="Proteomes" id="UP000524404">
    <property type="component" value="Unassembled WGS sequence"/>
</dbReference>
<keyword evidence="3" id="KW-1185">Reference proteome</keyword>
<feature type="transmembrane region" description="Helical" evidence="1">
    <location>
        <begin position="70"/>
        <end position="91"/>
    </location>
</feature>
<name>A0A841EQN7_9BACT</name>
<evidence type="ECO:0000313" key="2">
    <source>
        <dbReference type="EMBL" id="MBB6004594.1"/>
    </source>
</evidence>
<evidence type="ECO:0000313" key="3">
    <source>
        <dbReference type="Proteomes" id="UP000524404"/>
    </source>
</evidence>
<sequence length="336" mass="39658">MKKLKPNNYLYQLQINKLHKTMTTISTQRHLYRFYIIFTITCAFFLFYGSTILLSTINKLQNDELVGKNWIRFLFGLGLITYSLYQAFTYFKKTPSVRIKNDTITFGDSESFLIKDITDITFSTKIPFNKTYRNDLEGMIIQFENGTEKVLYDDLYKNLWEIKSFLYQVVEQQQAFQAFEVNQHESVDLTSTETKVFDGNKFTSYREIILGVFLAYFAYSIYSMTNNPYSPTIIYILLFLITGIIYFSWMMNYIIIANDYLVIKNRTIWFWKNIYVLNDIKEIVFETAGKSPNAIRIITKDFKSTSHKASTLSDTTWLQLEEQLNIKGIEVRNEII</sequence>
<organism evidence="2 3">
    <name type="scientific">Arcicella rosea</name>
    <dbReference type="NCBI Taxonomy" id="502909"/>
    <lineage>
        <taxon>Bacteria</taxon>
        <taxon>Pseudomonadati</taxon>
        <taxon>Bacteroidota</taxon>
        <taxon>Cytophagia</taxon>
        <taxon>Cytophagales</taxon>
        <taxon>Flectobacillaceae</taxon>
        <taxon>Arcicella</taxon>
    </lineage>
</organism>
<feature type="transmembrane region" description="Helical" evidence="1">
    <location>
        <begin position="34"/>
        <end position="58"/>
    </location>
</feature>
<evidence type="ECO:0000256" key="1">
    <source>
        <dbReference type="SAM" id="Phobius"/>
    </source>
</evidence>
<keyword evidence="1" id="KW-0472">Membrane</keyword>
<proteinExistence type="predicted"/>
<feature type="transmembrane region" description="Helical" evidence="1">
    <location>
        <begin position="234"/>
        <end position="256"/>
    </location>
</feature>
<feature type="transmembrane region" description="Helical" evidence="1">
    <location>
        <begin position="205"/>
        <end position="222"/>
    </location>
</feature>
<dbReference type="RefSeq" id="WP_184135695.1">
    <property type="nucleotide sequence ID" value="NZ_JACHKT010000026.1"/>
</dbReference>
<gene>
    <name evidence="2" type="ORF">HNP25_003260</name>
</gene>
<dbReference type="EMBL" id="JACHKT010000026">
    <property type="protein sequence ID" value="MBB6004594.1"/>
    <property type="molecule type" value="Genomic_DNA"/>
</dbReference>